<reference evidence="1 2" key="1">
    <citation type="submission" date="2024-04" db="EMBL/GenBank/DDBJ databases">
        <title>Phyllosticta paracitricarpa is synonymous to the EU quarantine fungus P. citricarpa based on phylogenomic analyses.</title>
        <authorList>
            <consortium name="Lawrence Berkeley National Laboratory"/>
            <person name="Van ingen-buijs V.A."/>
            <person name="Van westerhoven A.C."/>
            <person name="Haridas S."/>
            <person name="Skiadas P."/>
            <person name="Martin F."/>
            <person name="Groenewald J.Z."/>
            <person name="Crous P.W."/>
            <person name="Seidl M.F."/>
        </authorList>
    </citation>
    <scope>NUCLEOTIDE SEQUENCE [LARGE SCALE GENOMIC DNA]</scope>
    <source>
        <strain evidence="1 2">CPC 17464</strain>
    </source>
</reference>
<accession>A0ABR1LHU3</accession>
<dbReference type="Proteomes" id="UP001360953">
    <property type="component" value="Unassembled WGS sequence"/>
</dbReference>
<gene>
    <name evidence="1" type="ORF">J3D65DRAFT_628994</name>
</gene>
<dbReference type="GeneID" id="92033598"/>
<proteinExistence type="predicted"/>
<dbReference type="RefSeq" id="XP_066653516.1">
    <property type="nucleotide sequence ID" value="XM_066800692.1"/>
</dbReference>
<keyword evidence="2" id="KW-1185">Reference proteome</keyword>
<evidence type="ECO:0000313" key="2">
    <source>
        <dbReference type="Proteomes" id="UP001360953"/>
    </source>
</evidence>
<dbReference type="EMBL" id="JBBPEH010000008">
    <property type="protein sequence ID" value="KAK7534791.1"/>
    <property type="molecule type" value="Genomic_DNA"/>
</dbReference>
<protein>
    <submittedName>
        <fullName evidence="1">Uncharacterized protein</fullName>
    </submittedName>
</protein>
<organism evidence="1 2">
    <name type="scientific">Phyllosticta citribraziliensis</name>
    <dbReference type="NCBI Taxonomy" id="989973"/>
    <lineage>
        <taxon>Eukaryota</taxon>
        <taxon>Fungi</taxon>
        <taxon>Dikarya</taxon>
        <taxon>Ascomycota</taxon>
        <taxon>Pezizomycotina</taxon>
        <taxon>Dothideomycetes</taxon>
        <taxon>Dothideomycetes incertae sedis</taxon>
        <taxon>Botryosphaeriales</taxon>
        <taxon>Phyllostictaceae</taxon>
        <taxon>Phyllosticta</taxon>
    </lineage>
</organism>
<name>A0ABR1LHU3_9PEZI</name>
<sequence length="220" mass="24684">MTKPGNVGHLGARLPQCVRPNFFLFASVESFLTLHRRRPLHLAVSSRDIAAVAFSLLGSWFSGPLLAYHNAPSTPVMKASTLVSSLFRVPWRDHHLLSTATKETTPASLKTTCISFRRDHRRHILAKIKTIGLGFHLHRRPPLNKTQLHRGAIRIHSRTRPHHQAIRARSGTRLQLSVIRGLYKALHTSSSQLLGNMSMVGIIRTRPTFLRAQEQTTPGL</sequence>
<evidence type="ECO:0000313" key="1">
    <source>
        <dbReference type="EMBL" id="KAK7534791.1"/>
    </source>
</evidence>
<comment type="caution">
    <text evidence="1">The sequence shown here is derived from an EMBL/GenBank/DDBJ whole genome shotgun (WGS) entry which is preliminary data.</text>
</comment>